<dbReference type="RefSeq" id="WP_011077067.1">
    <property type="nucleotide sequence ID" value="NC_004432.1"/>
</dbReference>
<evidence type="ECO:0000256" key="1">
    <source>
        <dbReference type="SAM" id="Phobius"/>
    </source>
</evidence>
<keyword evidence="1" id="KW-0812">Transmembrane</keyword>
<dbReference type="EMBL" id="BA000026">
    <property type="protein sequence ID" value="BAC44031.1"/>
    <property type="molecule type" value="Genomic_DNA"/>
</dbReference>
<feature type="transmembrane region" description="Helical" evidence="1">
    <location>
        <begin position="55"/>
        <end position="77"/>
    </location>
</feature>
<dbReference type="Pfam" id="PF07666">
    <property type="entry name" value="MpPF26"/>
    <property type="match status" value="1"/>
</dbReference>
<dbReference type="InParanoid" id="Q8EWG5"/>
<proteinExistence type="predicted"/>
<feature type="transmembrane region" description="Helical" evidence="1">
    <location>
        <begin position="145"/>
        <end position="167"/>
    </location>
</feature>
<sequence>MDNYSKLNNPMLDLNNHENGYNNNNFRNPNWTQNENEKNIEPVIKKIKSVKRISITVLVLYLLFAMTLTASLIIYIPAMLALTLASSLSEEASPQVITLWVVGIILLTVAVISWFIKFILEIVLTVKVSKLKNKQPQFEDIQVHIILLILGIIICPICSIVDCFILVSKCSKALKDLK</sequence>
<dbReference type="NCBIfam" id="NF040944">
    <property type="entry name" value="MYPE2350_fam"/>
    <property type="match status" value="1"/>
</dbReference>
<dbReference type="HOGENOM" id="CLU_117158_0_0_14"/>
<gene>
    <name evidence="2" type="ordered locus">MYPE2410</name>
</gene>
<dbReference type="InterPro" id="IPR011655">
    <property type="entry name" value="MpPF26"/>
</dbReference>
<dbReference type="AlphaFoldDB" id="Q8EWG5"/>
<feature type="transmembrane region" description="Helical" evidence="1">
    <location>
        <begin position="97"/>
        <end position="124"/>
    </location>
</feature>
<accession>Q8EWG5</accession>
<keyword evidence="1" id="KW-0472">Membrane</keyword>
<dbReference type="Proteomes" id="UP000002522">
    <property type="component" value="Chromosome"/>
</dbReference>
<reference evidence="2 3" key="1">
    <citation type="journal article" date="2002" name="Nucleic Acids Res.">
        <title>The complete genomic sequence of Mycoplasma penetrans, an intracellular bacterial pathogen in humans.</title>
        <authorList>
            <person name="Sasaki Y."/>
            <person name="Ishikawa J."/>
            <person name="Yamashita A."/>
            <person name="Oshima K."/>
            <person name="Kenri T."/>
            <person name="Furuya K."/>
            <person name="Yoshino C."/>
            <person name="Horino A."/>
            <person name="Shiba T."/>
            <person name="Sasaki T."/>
            <person name="Hattori M."/>
        </authorList>
    </citation>
    <scope>NUCLEOTIDE SEQUENCE [LARGE SCALE GENOMIC DNA]</scope>
    <source>
        <strain evidence="2 3">HF-2</strain>
    </source>
</reference>
<keyword evidence="3" id="KW-1185">Reference proteome</keyword>
<keyword evidence="1" id="KW-1133">Transmembrane helix</keyword>
<dbReference type="KEGG" id="mpe:MYPE2410"/>
<dbReference type="STRING" id="272633.gene:10731342"/>
<organism evidence="2 3">
    <name type="scientific">Malacoplasma penetrans (strain HF-2)</name>
    <name type="common">Mycoplasma penetrans</name>
    <dbReference type="NCBI Taxonomy" id="272633"/>
    <lineage>
        <taxon>Bacteria</taxon>
        <taxon>Bacillati</taxon>
        <taxon>Mycoplasmatota</taxon>
        <taxon>Mycoplasmoidales</taxon>
        <taxon>Mycoplasmoidaceae</taxon>
        <taxon>Malacoplasma</taxon>
    </lineage>
</organism>
<name>Q8EWG5_MALP2</name>
<evidence type="ECO:0000313" key="2">
    <source>
        <dbReference type="EMBL" id="BAC44031.1"/>
    </source>
</evidence>
<protein>
    <submittedName>
        <fullName evidence="2">Predicted integral membrane protein</fullName>
    </submittedName>
</protein>
<evidence type="ECO:0000313" key="3">
    <source>
        <dbReference type="Proteomes" id="UP000002522"/>
    </source>
</evidence>